<protein>
    <submittedName>
        <fullName evidence="2">MarR family winged helix-turn-helix transcriptional regulator</fullName>
    </submittedName>
</protein>
<gene>
    <name evidence="2" type="ORF">AB6724_10820</name>
</gene>
<dbReference type="InterPro" id="IPR036390">
    <property type="entry name" value="WH_DNA-bd_sf"/>
</dbReference>
<dbReference type="PRINTS" id="PR00598">
    <property type="entry name" value="HTHMARR"/>
</dbReference>
<evidence type="ECO:0000313" key="3">
    <source>
        <dbReference type="Proteomes" id="UP001561046"/>
    </source>
</evidence>
<dbReference type="InterPro" id="IPR036388">
    <property type="entry name" value="WH-like_DNA-bd_sf"/>
</dbReference>
<organism evidence="2 3">
    <name type="scientific">Comamonas guangdongensis</name>
    <dbReference type="NCBI Taxonomy" id="510515"/>
    <lineage>
        <taxon>Bacteria</taxon>
        <taxon>Pseudomonadati</taxon>
        <taxon>Pseudomonadota</taxon>
        <taxon>Betaproteobacteria</taxon>
        <taxon>Burkholderiales</taxon>
        <taxon>Comamonadaceae</taxon>
        <taxon>Comamonas</taxon>
    </lineage>
</organism>
<evidence type="ECO:0000313" key="2">
    <source>
        <dbReference type="EMBL" id="MEX8193333.1"/>
    </source>
</evidence>
<dbReference type="SUPFAM" id="SSF46785">
    <property type="entry name" value="Winged helix' DNA-binding domain"/>
    <property type="match status" value="1"/>
</dbReference>
<dbReference type="Gene3D" id="1.10.10.10">
    <property type="entry name" value="Winged helix-like DNA-binding domain superfamily/Winged helix DNA-binding domain"/>
    <property type="match status" value="1"/>
</dbReference>
<proteinExistence type="predicted"/>
<dbReference type="EMBL" id="JBFYGN010000010">
    <property type="protein sequence ID" value="MEX8193333.1"/>
    <property type="molecule type" value="Genomic_DNA"/>
</dbReference>
<dbReference type="PROSITE" id="PS50995">
    <property type="entry name" value="HTH_MARR_2"/>
    <property type="match status" value="1"/>
</dbReference>
<dbReference type="PANTHER" id="PTHR33164">
    <property type="entry name" value="TRANSCRIPTIONAL REGULATOR, MARR FAMILY"/>
    <property type="match status" value="1"/>
</dbReference>
<comment type="caution">
    <text evidence="2">The sequence shown here is derived from an EMBL/GenBank/DDBJ whole genome shotgun (WGS) entry which is preliminary data.</text>
</comment>
<dbReference type="SMART" id="SM00347">
    <property type="entry name" value="HTH_MARR"/>
    <property type="match status" value="1"/>
</dbReference>
<dbReference type="InterPro" id="IPR039422">
    <property type="entry name" value="MarR/SlyA-like"/>
</dbReference>
<name>A0ABV3ZUT6_9BURK</name>
<dbReference type="RefSeq" id="WP_369338532.1">
    <property type="nucleotide sequence ID" value="NZ_JBFYGN010000010.1"/>
</dbReference>
<feature type="domain" description="HTH marR-type" evidence="1">
    <location>
        <begin position="1"/>
        <end position="146"/>
    </location>
</feature>
<dbReference type="Proteomes" id="UP001561046">
    <property type="component" value="Unassembled WGS sequence"/>
</dbReference>
<dbReference type="InterPro" id="IPR000835">
    <property type="entry name" value="HTH_MarR-typ"/>
</dbReference>
<sequence>MNFQNQVFDLHRLDSVPGHGIRRLQQIAVALFMQETEGLGLTPVQFAVLQALEGQPGLDQKSLAEKVSFDTSTIGAVIDRLEGKQLLTRSLSAQDRRVRLLHLTQAGLDLLESAMPAVQRTQQRILQPLDEGERELFCQLLQKLCANQVVG</sequence>
<dbReference type="Pfam" id="PF01047">
    <property type="entry name" value="MarR"/>
    <property type="match status" value="1"/>
</dbReference>
<accession>A0ABV3ZUT6</accession>
<reference evidence="2 3" key="1">
    <citation type="journal article" date="2013" name="Int. J. Syst. Evol. Microbiol.">
        <title>Comamonas guangdongensis sp. nov., isolated from subterranean forest sediment, and emended description of the genus Comamonas.</title>
        <authorList>
            <person name="Zhang J."/>
            <person name="Wang Y."/>
            <person name="Zhou S."/>
            <person name="Wu C."/>
            <person name="He J."/>
            <person name="Li F."/>
        </authorList>
    </citation>
    <scope>NUCLEOTIDE SEQUENCE [LARGE SCALE GENOMIC DNA]</scope>
    <source>
        <strain evidence="2 3">CCTCC AB2011133</strain>
    </source>
</reference>
<evidence type="ECO:0000259" key="1">
    <source>
        <dbReference type="PROSITE" id="PS50995"/>
    </source>
</evidence>
<keyword evidence="3" id="KW-1185">Reference proteome</keyword>
<dbReference type="PANTHER" id="PTHR33164:SF95">
    <property type="entry name" value="TRANSCRIPTIONAL REGULATOR"/>
    <property type="match status" value="1"/>
</dbReference>